<feature type="region of interest" description="Disordered" evidence="2">
    <location>
        <begin position="1"/>
        <end position="65"/>
    </location>
</feature>
<feature type="region of interest" description="Disordered" evidence="2">
    <location>
        <begin position="115"/>
        <end position="148"/>
    </location>
</feature>
<dbReference type="EMBL" id="RRYP01008958">
    <property type="protein sequence ID" value="TNV79397.1"/>
    <property type="molecule type" value="Genomic_DNA"/>
</dbReference>
<reference evidence="3" key="1">
    <citation type="submission" date="2019-06" db="EMBL/GenBank/DDBJ databases">
        <authorList>
            <person name="Zheng W."/>
        </authorList>
    </citation>
    <scope>NUCLEOTIDE SEQUENCE</scope>
    <source>
        <strain evidence="3">QDHG01</strain>
    </source>
</reference>
<feature type="compositionally biased region" description="Basic and acidic residues" evidence="2">
    <location>
        <begin position="52"/>
        <end position="65"/>
    </location>
</feature>
<dbReference type="Proteomes" id="UP000785679">
    <property type="component" value="Unassembled WGS sequence"/>
</dbReference>
<feature type="coiled-coil region" evidence="1">
    <location>
        <begin position="204"/>
        <end position="238"/>
    </location>
</feature>
<proteinExistence type="predicted"/>
<dbReference type="AlphaFoldDB" id="A0A8J8T228"/>
<evidence type="ECO:0000313" key="3">
    <source>
        <dbReference type="EMBL" id="TNV79397.1"/>
    </source>
</evidence>
<organism evidence="3 4">
    <name type="scientific">Halteria grandinella</name>
    <dbReference type="NCBI Taxonomy" id="5974"/>
    <lineage>
        <taxon>Eukaryota</taxon>
        <taxon>Sar</taxon>
        <taxon>Alveolata</taxon>
        <taxon>Ciliophora</taxon>
        <taxon>Intramacronucleata</taxon>
        <taxon>Spirotrichea</taxon>
        <taxon>Stichotrichia</taxon>
        <taxon>Sporadotrichida</taxon>
        <taxon>Halteriidae</taxon>
        <taxon>Halteria</taxon>
    </lineage>
</organism>
<feature type="compositionally biased region" description="Polar residues" evidence="2">
    <location>
        <begin position="115"/>
        <end position="124"/>
    </location>
</feature>
<name>A0A8J8T228_HALGN</name>
<keyword evidence="4" id="KW-1185">Reference proteome</keyword>
<feature type="compositionally biased region" description="Basic and acidic residues" evidence="2">
    <location>
        <begin position="1"/>
        <end position="25"/>
    </location>
</feature>
<feature type="compositionally biased region" description="Low complexity" evidence="2">
    <location>
        <begin position="130"/>
        <end position="146"/>
    </location>
</feature>
<evidence type="ECO:0000256" key="1">
    <source>
        <dbReference type="SAM" id="Coils"/>
    </source>
</evidence>
<keyword evidence="1" id="KW-0175">Coiled coil</keyword>
<accession>A0A8J8T228</accession>
<comment type="caution">
    <text evidence="3">The sequence shown here is derived from an EMBL/GenBank/DDBJ whole genome shotgun (WGS) entry which is preliminary data.</text>
</comment>
<evidence type="ECO:0000256" key="2">
    <source>
        <dbReference type="SAM" id="MobiDB-lite"/>
    </source>
</evidence>
<feature type="compositionally biased region" description="Polar residues" evidence="2">
    <location>
        <begin position="37"/>
        <end position="51"/>
    </location>
</feature>
<evidence type="ECO:0000313" key="4">
    <source>
        <dbReference type="Proteomes" id="UP000785679"/>
    </source>
</evidence>
<protein>
    <submittedName>
        <fullName evidence="3">Uncharacterized protein</fullName>
    </submittedName>
</protein>
<sequence>MMIRVTRENEAEVERMRGGKGRKETVLGGGANFMPQPRSSMEVQGSKSVMTTDRERKRRGEEQRQRKCCLIAQSLKGGMVSQYRQSILELQGRGGPSSPSESEDDDEDLVLLHKQTPQQQQPMDSHSRRSISPSSNSSTSSFRNNRAQQERLARLQKWNFKKKFRSIDRYHPHMEVNPLINHQAIDTYIKRAFHYTAKGGIPVVEDDEEAVQRNRQRIKELLKETQRRKEKVRRLVEDGVFDKYMNQRGGDGGQSEETYWQTNSGGNKVVSIPPLIRKRASNMQALYNRDELYSTIKKMNYSQIFSGLNDLHTANDKFQELKSLQNFDQAQVVKDVLDYLDFDINLKDKEIQAKRDLYSTKKLKLNATLPKVKGNAALLQGMPPAVSVISPRIQRMVGCSESLKREKKVIKLFSEQKKSSHIA</sequence>
<gene>
    <name evidence="3" type="ORF">FGO68_gene13329</name>
</gene>